<comment type="similarity">
    <text evidence="3">Belongs to the peptidase M16 family. PreP subfamily.</text>
</comment>
<dbReference type="FunFam" id="3.30.830.10:FF:000034">
    <property type="entry name" value="presequence protease 1, chloroplastic/mitochondrial"/>
    <property type="match status" value="1"/>
</dbReference>
<dbReference type="SMART" id="SM01264">
    <property type="entry name" value="M16C_associated"/>
    <property type="match status" value="1"/>
</dbReference>
<evidence type="ECO:0000256" key="3">
    <source>
        <dbReference type="ARBA" id="ARBA00007575"/>
    </source>
</evidence>
<keyword evidence="4 12" id="KW-0645">Protease</keyword>
<comment type="subcellular location">
    <subcellularLocation>
        <location evidence="2">Mitochondrion</location>
    </subcellularLocation>
</comment>
<comment type="cofactor">
    <cofactor evidence="1">
        <name>Zn(2+)</name>
        <dbReference type="ChEBI" id="CHEBI:29105"/>
    </cofactor>
</comment>
<dbReference type="Pfam" id="PF00675">
    <property type="entry name" value="Peptidase_M16"/>
    <property type="match status" value="1"/>
</dbReference>
<dbReference type="InterPro" id="IPR055130">
    <property type="entry name" value="PreP_C"/>
</dbReference>
<dbReference type="GO" id="GO:0046872">
    <property type="term" value="F:metal ion binding"/>
    <property type="evidence" value="ECO:0007669"/>
    <property type="project" value="UniProtKB-KW"/>
</dbReference>
<sequence>MGIASGFRRCPRLSSSTSSSSYFSTRTRASLHRPHQMDTTTLLRSSTAVVPRHFLCRAASSSSKLRSLSSSGSVPWRRIPCPPVCRTNRRIAYSVIAPHAVSTPSRPSPSEIDGSDGASEKLGFEKISQQIVDECKSTATLYRHKKTGAQVMSVSNDDENKVFGIVFRTPPKNSTGIPHILEHSVLCGSRKYPLKEPFVQLLKGSLNTFLNAFTYPDRTCYPVASTNTKDFYNLVDVYLDAVFYPKCMEDFQTFQQEGWHYELNKTDEDVSFKGVVFNEMKGVYSQPDNIMGRVAQQALFPDNTYGVDSGGDPAVIPNLTYEEFKDFYKKYYHPSNSRIWFYGDDDINERLRILSAYLDQFDASASPKESKIEPQKLFSEPLRIVEKYPASDTGDLKKNHMVSINWLLSEKPLDLQTELTLGFLDHLLLGTPASPLRRILLESGLGEAIIGGGVEDELFQPQFSIGLKGVSEDDISKVEELVMDTLKKIAEEGFNNEAVEASMNTIEFSLRENNTGSFPRGLSLMLRSMGKWIYDSDPFEPLKYEKPLQSLKSRITAEGSKAVFSPLIEKFILNNLHRVTVEMQPDPEMASRDEAVEKGILEKLKASMTKEDLSELVRATQDLRLKQETPDPPEALKSIPSLSLKDIPEKPTHIPLEIGDINGVNVLQHDLFTNEILYSEVVFDMRSLKQDLLPLVPLFCQSLLEMGTKNLDFVQLNQLIGRKTGGISVYPLTSSIRGKEDPCCHLIVRGKSMAGKAGDLFDLMNCILQDVQFTDQQRFKQFVSQSKSRMENRLRGSGHGIAAARMDAKLNVAGWISEQMGGISYLEFLRDLENKVDQSWPEISSSLEEIRRTLLTKNGCLVNLTADGKNLSNSAKYVSNFLDKLPNSPPADLITWNARLSPQNEAIVIPTQVNYVGKAANIYETGYQLHGSAFVISKYIGNTWLWDRVRVSGGAYGGFCDFDTHSGVFSFLSYRDPNLLKTLDVYDGTAGFLRDIELDNDTLTKAIIGTIGDVDSYQLPDAKGYTSLLRHLLGVTNEEREMRREEILSTSMKNFKEFSDAVEAVKNKGVVVAVASPDDVTASNKEKNGFFNVKNVL</sequence>
<gene>
    <name evidence="12" type="ORF">ZOSMA_68G00860</name>
</gene>
<dbReference type="InterPro" id="IPR011765">
    <property type="entry name" value="Pept_M16_N"/>
</dbReference>
<evidence type="ECO:0000256" key="1">
    <source>
        <dbReference type="ARBA" id="ARBA00001947"/>
    </source>
</evidence>
<feature type="region of interest" description="Disordered" evidence="10">
    <location>
        <begin position="1"/>
        <end position="37"/>
    </location>
</feature>
<dbReference type="Pfam" id="PF22516">
    <property type="entry name" value="PreP_C"/>
    <property type="match status" value="1"/>
</dbReference>
<evidence type="ECO:0000256" key="5">
    <source>
        <dbReference type="ARBA" id="ARBA00022723"/>
    </source>
</evidence>
<keyword evidence="7" id="KW-0862">Zinc</keyword>
<proteinExistence type="inferred from homology"/>
<dbReference type="GO" id="GO:0005739">
    <property type="term" value="C:mitochondrion"/>
    <property type="evidence" value="ECO:0000318"/>
    <property type="project" value="GO_Central"/>
</dbReference>
<dbReference type="PANTHER" id="PTHR43016">
    <property type="entry name" value="PRESEQUENCE PROTEASE"/>
    <property type="match status" value="1"/>
</dbReference>
<dbReference type="Gene3D" id="3.30.830.10">
    <property type="entry name" value="Metalloenzyme, LuxS/M16 peptidase-like"/>
    <property type="match status" value="4"/>
</dbReference>
<dbReference type="GO" id="GO:0004222">
    <property type="term" value="F:metalloendopeptidase activity"/>
    <property type="evidence" value="ECO:0000318"/>
    <property type="project" value="GO_Central"/>
</dbReference>
<dbReference type="AlphaFoldDB" id="A0A0K9NSC0"/>
<keyword evidence="8" id="KW-0482">Metalloprotease</keyword>
<dbReference type="OrthoDB" id="10250783at2759"/>
<reference evidence="13" key="1">
    <citation type="journal article" date="2016" name="Nature">
        <title>The genome of the seagrass Zostera marina reveals angiosperm adaptation to the sea.</title>
        <authorList>
            <person name="Olsen J.L."/>
            <person name="Rouze P."/>
            <person name="Verhelst B."/>
            <person name="Lin Y.-C."/>
            <person name="Bayer T."/>
            <person name="Collen J."/>
            <person name="Dattolo E."/>
            <person name="De Paoli E."/>
            <person name="Dittami S."/>
            <person name="Maumus F."/>
            <person name="Michel G."/>
            <person name="Kersting A."/>
            <person name="Lauritano C."/>
            <person name="Lohaus R."/>
            <person name="Toepel M."/>
            <person name="Tonon T."/>
            <person name="Vanneste K."/>
            <person name="Amirebrahimi M."/>
            <person name="Brakel J."/>
            <person name="Bostroem C."/>
            <person name="Chovatia M."/>
            <person name="Grimwood J."/>
            <person name="Jenkins J.W."/>
            <person name="Jueterbock A."/>
            <person name="Mraz A."/>
            <person name="Stam W.T."/>
            <person name="Tice H."/>
            <person name="Bornberg-Bauer E."/>
            <person name="Green P.J."/>
            <person name="Pearson G.A."/>
            <person name="Procaccini G."/>
            <person name="Duarte C.M."/>
            <person name="Schmutz J."/>
            <person name="Reusch T.B.H."/>
            <person name="Van de Peer Y."/>
        </authorList>
    </citation>
    <scope>NUCLEOTIDE SEQUENCE [LARGE SCALE GENOMIC DNA]</scope>
    <source>
        <strain evidence="13">cv. Finnish</strain>
    </source>
</reference>
<evidence type="ECO:0000256" key="4">
    <source>
        <dbReference type="ARBA" id="ARBA00022670"/>
    </source>
</evidence>
<keyword evidence="6" id="KW-0378">Hydrolase</keyword>
<evidence type="ECO:0000256" key="2">
    <source>
        <dbReference type="ARBA" id="ARBA00004173"/>
    </source>
</evidence>
<dbReference type="Pfam" id="PF08367">
    <property type="entry name" value="M16C_assoc"/>
    <property type="match status" value="1"/>
</dbReference>
<keyword evidence="5" id="KW-0479">Metal-binding</keyword>
<evidence type="ECO:0000313" key="12">
    <source>
        <dbReference type="EMBL" id="KMZ59498.1"/>
    </source>
</evidence>
<keyword evidence="13" id="KW-1185">Reference proteome</keyword>
<dbReference type="SUPFAM" id="SSF63411">
    <property type="entry name" value="LuxS/MPP-like metallohydrolase"/>
    <property type="match status" value="4"/>
</dbReference>
<evidence type="ECO:0000256" key="6">
    <source>
        <dbReference type="ARBA" id="ARBA00022801"/>
    </source>
</evidence>
<comment type="caution">
    <text evidence="12">The sequence shown here is derived from an EMBL/GenBank/DDBJ whole genome shotgun (WGS) entry which is preliminary data.</text>
</comment>
<evidence type="ECO:0000256" key="10">
    <source>
        <dbReference type="SAM" id="MobiDB-lite"/>
    </source>
</evidence>
<dbReference type="InterPro" id="IPR007863">
    <property type="entry name" value="Peptidase_M16_C"/>
</dbReference>
<dbReference type="PANTHER" id="PTHR43016:SF13">
    <property type="entry name" value="PRESEQUENCE PROTEASE, MITOCHONDRIAL"/>
    <property type="match status" value="1"/>
</dbReference>
<dbReference type="InterPro" id="IPR011249">
    <property type="entry name" value="Metalloenz_LuxS/M16"/>
</dbReference>
<accession>A0A0K9NSC0</accession>
<feature type="compositionally biased region" description="Low complexity" evidence="10">
    <location>
        <begin position="12"/>
        <end position="28"/>
    </location>
</feature>
<dbReference type="STRING" id="29655.A0A0K9NSC0"/>
<dbReference type="Proteomes" id="UP000036987">
    <property type="component" value="Unassembled WGS sequence"/>
</dbReference>
<evidence type="ECO:0000256" key="9">
    <source>
        <dbReference type="ARBA" id="ARBA00023128"/>
    </source>
</evidence>
<dbReference type="FunFam" id="3.30.830.10:FF:000009">
    <property type="entry name" value="Presequence protease, mitochondrial"/>
    <property type="match status" value="1"/>
</dbReference>
<keyword evidence="9" id="KW-0496">Mitochondrion</keyword>
<evidence type="ECO:0000256" key="7">
    <source>
        <dbReference type="ARBA" id="ARBA00022833"/>
    </source>
</evidence>
<feature type="domain" description="Peptidase M16C associated" evidence="11">
    <location>
        <begin position="583"/>
        <end position="832"/>
    </location>
</feature>
<organism evidence="12 13">
    <name type="scientific">Zostera marina</name>
    <name type="common">Eelgrass</name>
    <dbReference type="NCBI Taxonomy" id="29655"/>
    <lineage>
        <taxon>Eukaryota</taxon>
        <taxon>Viridiplantae</taxon>
        <taxon>Streptophyta</taxon>
        <taxon>Embryophyta</taxon>
        <taxon>Tracheophyta</taxon>
        <taxon>Spermatophyta</taxon>
        <taxon>Magnoliopsida</taxon>
        <taxon>Liliopsida</taxon>
        <taxon>Zosteraceae</taxon>
        <taxon>Zostera</taxon>
    </lineage>
</organism>
<dbReference type="FunFam" id="3.30.830.10:FF:000029">
    <property type="entry name" value="Presequence protease 1"/>
    <property type="match status" value="1"/>
</dbReference>
<dbReference type="InterPro" id="IPR013578">
    <property type="entry name" value="Peptidase_M16C_assoc"/>
</dbReference>
<evidence type="ECO:0000259" key="11">
    <source>
        <dbReference type="SMART" id="SM01264"/>
    </source>
</evidence>
<dbReference type="GO" id="GO:0009507">
    <property type="term" value="C:chloroplast"/>
    <property type="evidence" value="ECO:0000318"/>
    <property type="project" value="GO_Central"/>
</dbReference>
<dbReference type="OMA" id="NYLYYIR"/>
<evidence type="ECO:0000313" key="13">
    <source>
        <dbReference type="Proteomes" id="UP000036987"/>
    </source>
</evidence>
<dbReference type="EMBL" id="LFYR01001785">
    <property type="protein sequence ID" value="KMZ59498.1"/>
    <property type="molecule type" value="Genomic_DNA"/>
</dbReference>
<evidence type="ECO:0000256" key="8">
    <source>
        <dbReference type="ARBA" id="ARBA00023049"/>
    </source>
</evidence>
<name>A0A0K9NSC0_ZOSMR</name>
<dbReference type="GO" id="GO:0016485">
    <property type="term" value="P:protein processing"/>
    <property type="evidence" value="ECO:0000318"/>
    <property type="project" value="GO_Central"/>
</dbReference>
<dbReference type="Pfam" id="PF05193">
    <property type="entry name" value="Peptidase_M16_C"/>
    <property type="match status" value="1"/>
</dbReference>
<protein>
    <submittedName>
        <fullName evidence="12">Presequence protease 1, chloroplastic/mitochondrial</fullName>
    </submittedName>
</protein>